<feature type="transmembrane region" description="Helical" evidence="5">
    <location>
        <begin position="9"/>
        <end position="27"/>
    </location>
</feature>
<evidence type="ECO:0000259" key="6">
    <source>
        <dbReference type="PROSITE" id="PS50261"/>
    </source>
</evidence>
<dbReference type="GO" id="GO:0017046">
    <property type="term" value="F:peptide hormone binding"/>
    <property type="evidence" value="ECO:0007669"/>
    <property type="project" value="TreeGrafter"/>
</dbReference>
<organism evidence="7 8">
    <name type="scientific">Engystomops pustulosus</name>
    <name type="common">Tungara frog</name>
    <name type="synonym">Physalaemus pustulosus</name>
    <dbReference type="NCBI Taxonomy" id="76066"/>
    <lineage>
        <taxon>Eukaryota</taxon>
        <taxon>Metazoa</taxon>
        <taxon>Chordata</taxon>
        <taxon>Craniata</taxon>
        <taxon>Vertebrata</taxon>
        <taxon>Euteleostomi</taxon>
        <taxon>Amphibia</taxon>
        <taxon>Batrachia</taxon>
        <taxon>Anura</taxon>
        <taxon>Neobatrachia</taxon>
        <taxon>Hyloidea</taxon>
        <taxon>Leptodactylidae</taxon>
        <taxon>Leiuperinae</taxon>
        <taxon>Engystomops</taxon>
    </lineage>
</organism>
<evidence type="ECO:0000313" key="7">
    <source>
        <dbReference type="EMBL" id="KAG8534885.1"/>
    </source>
</evidence>
<dbReference type="InterPro" id="IPR000832">
    <property type="entry name" value="GPCR_2_secretin-like"/>
</dbReference>
<dbReference type="InterPro" id="IPR050332">
    <property type="entry name" value="GPCR_2"/>
</dbReference>
<sequence>RKLHCTRNFIHMNLFVSFILRAISVFIKDEVLYAEQDSNHCHVSTVECKAVMVFFHYCVMSNYFWLFIEGLYLFTLLVETFFPERRYFYWYTIIGWGRYRYTRGL</sequence>
<keyword evidence="4 5" id="KW-0472">Membrane</keyword>
<keyword evidence="8" id="KW-1185">Reference proteome</keyword>
<evidence type="ECO:0000256" key="1">
    <source>
        <dbReference type="ARBA" id="ARBA00004141"/>
    </source>
</evidence>
<protein>
    <recommendedName>
        <fullName evidence="6">G-protein coupled receptors family 2 profile 2 domain-containing protein</fullName>
    </recommendedName>
</protein>
<keyword evidence="2 5" id="KW-0812">Transmembrane</keyword>
<dbReference type="GO" id="GO:0005886">
    <property type="term" value="C:plasma membrane"/>
    <property type="evidence" value="ECO:0007669"/>
    <property type="project" value="TreeGrafter"/>
</dbReference>
<dbReference type="InterPro" id="IPR017981">
    <property type="entry name" value="GPCR_2-like_7TM"/>
</dbReference>
<gene>
    <name evidence="7" type="ORF">GDO81_030029</name>
</gene>
<evidence type="ECO:0000256" key="3">
    <source>
        <dbReference type="ARBA" id="ARBA00022989"/>
    </source>
</evidence>
<feature type="transmembrane region" description="Helical" evidence="5">
    <location>
        <begin position="63"/>
        <end position="82"/>
    </location>
</feature>
<dbReference type="PRINTS" id="PR00249">
    <property type="entry name" value="GPCRSECRETIN"/>
</dbReference>
<evidence type="ECO:0000256" key="2">
    <source>
        <dbReference type="ARBA" id="ARBA00022692"/>
    </source>
</evidence>
<evidence type="ECO:0000256" key="5">
    <source>
        <dbReference type="SAM" id="Phobius"/>
    </source>
</evidence>
<dbReference type="Gene3D" id="1.20.1070.10">
    <property type="entry name" value="Rhodopsin 7-helix transmembrane proteins"/>
    <property type="match status" value="1"/>
</dbReference>
<evidence type="ECO:0000256" key="4">
    <source>
        <dbReference type="ARBA" id="ARBA00023136"/>
    </source>
</evidence>
<dbReference type="GO" id="GO:0007188">
    <property type="term" value="P:adenylate cyclase-modulating G protein-coupled receptor signaling pathway"/>
    <property type="evidence" value="ECO:0007669"/>
    <property type="project" value="TreeGrafter"/>
</dbReference>
<dbReference type="PROSITE" id="PS50261">
    <property type="entry name" value="G_PROTEIN_RECEP_F2_4"/>
    <property type="match status" value="1"/>
</dbReference>
<dbReference type="EMBL" id="WNYA01087137">
    <property type="protein sequence ID" value="KAG8534885.1"/>
    <property type="molecule type" value="Genomic_DNA"/>
</dbReference>
<keyword evidence="3 5" id="KW-1133">Transmembrane helix</keyword>
<dbReference type="AlphaFoldDB" id="A0AAV6YJI0"/>
<evidence type="ECO:0000313" key="8">
    <source>
        <dbReference type="Proteomes" id="UP000824782"/>
    </source>
</evidence>
<dbReference type="PANTHER" id="PTHR45620:SF12">
    <property type="entry name" value="PITUITARY ADENYLATE CYCLASE-ACTIVATING POLYPEPTIDE TYPE I RECEPTOR"/>
    <property type="match status" value="1"/>
</dbReference>
<reference evidence="7" key="1">
    <citation type="thesis" date="2020" institute="ProQuest LLC" country="789 East Eisenhower Parkway, Ann Arbor, MI, USA">
        <title>Comparative Genomics and Chromosome Evolution.</title>
        <authorList>
            <person name="Mudd A.B."/>
        </authorList>
    </citation>
    <scope>NUCLEOTIDE SEQUENCE</scope>
    <source>
        <strain evidence="7">237g6f4</strain>
        <tissue evidence="7">Blood</tissue>
    </source>
</reference>
<dbReference type="Proteomes" id="UP000824782">
    <property type="component" value="Unassembled WGS sequence"/>
</dbReference>
<dbReference type="PANTHER" id="PTHR45620">
    <property type="entry name" value="PDF RECEPTOR-LIKE PROTEIN-RELATED"/>
    <property type="match status" value="1"/>
</dbReference>
<proteinExistence type="predicted"/>
<accession>A0AAV6YJI0</accession>
<feature type="domain" description="G-protein coupled receptors family 2 profile 2" evidence="6">
    <location>
        <begin position="1"/>
        <end position="105"/>
    </location>
</feature>
<comment type="subcellular location">
    <subcellularLocation>
        <location evidence="1">Membrane</location>
        <topology evidence="1">Multi-pass membrane protein</topology>
    </subcellularLocation>
</comment>
<dbReference type="Pfam" id="PF00002">
    <property type="entry name" value="7tm_2"/>
    <property type="match status" value="1"/>
</dbReference>
<comment type="caution">
    <text evidence="7">The sequence shown here is derived from an EMBL/GenBank/DDBJ whole genome shotgun (WGS) entry which is preliminary data.</text>
</comment>
<dbReference type="GO" id="GO:0008528">
    <property type="term" value="F:G protein-coupled peptide receptor activity"/>
    <property type="evidence" value="ECO:0007669"/>
    <property type="project" value="TreeGrafter"/>
</dbReference>
<dbReference type="GO" id="GO:0007166">
    <property type="term" value="P:cell surface receptor signaling pathway"/>
    <property type="evidence" value="ECO:0007669"/>
    <property type="project" value="InterPro"/>
</dbReference>
<feature type="non-terminal residue" evidence="7">
    <location>
        <position position="1"/>
    </location>
</feature>
<name>A0AAV6YJI0_ENGPU</name>